<dbReference type="InterPro" id="IPR050245">
    <property type="entry name" value="PrsA_foldase"/>
</dbReference>
<proteinExistence type="inferred from homology"/>
<dbReference type="Pfam" id="PF00639">
    <property type="entry name" value="Rotamase"/>
    <property type="match status" value="1"/>
</dbReference>
<comment type="similarity">
    <text evidence="2">Belongs to the PpiC/parvulin rotamase family.</text>
</comment>
<reference evidence="8 9" key="1">
    <citation type="journal article" date="2007" name="Proc. Natl. Acad. Sci. U.S.A.">
        <title>Characterization of a marine gammaproteobacterium capable of aerobic anoxygenic photosynthesis.</title>
        <authorList>
            <person name="Fuchs B.M."/>
            <person name="Spring S."/>
            <person name="Teeling H."/>
            <person name="Quast C."/>
            <person name="Wulf J."/>
            <person name="Schattenhofer M."/>
            <person name="Yan S."/>
            <person name="Ferriera S."/>
            <person name="Johnson J."/>
            <person name="Glockner F.O."/>
            <person name="Amann R."/>
        </authorList>
    </citation>
    <scope>NUCLEOTIDE SEQUENCE [LARGE SCALE GENOMIC DNA]</scope>
    <source>
        <strain evidence="8">KT71</strain>
    </source>
</reference>
<evidence type="ECO:0000256" key="6">
    <source>
        <dbReference type="SAM" id="SignalP"/>
    </source>
</evidence>
<feature type="domain" description="PpiC" evidence="7">
    <location>
        <begin position="134"/>
        <end position="237"/>
    </location>
</feature>
<accession>A4AE69</accession>
<sequence length="294" mass="32729">MKRVLIAISALLSVAVFAADDAGVLIADSGVVITTEEFEAIYDTMPPSLKAKMRDDVAERLEIINSLLVARKLAAEADKITPSDDDYWTLHAALVGAKYEYMFKRLVSEVSEPDFEPLARERYVTQKDKYAFVPEVRASSHILLISPPGIDRTEVRAKAQGLLDQLRAGADFEAMVAEYSDDAGTRARKGSLGKYIRFGDPGITPPYSEALFEIENVGEYSEVTDSQFGVHIIRLDAVQESAYAEFDKVRDVIITEIKREFAGLARDEVRGRFSITDDLYINGELMEELLSSQE</sequence>
<evidence type="ECO:0000256" key="4">
    <source>
        <dbReference type="ARBA" id="ARBA00023110"/>
    </source>
</evidence>
<dbReference type="PROSITE" id="PS50198">
    <property type="entry name" value="PPIC_PPIASE_2"/>
    <property type="match status" value="1"/>
</dbReference>
<keyword evidence="6" id="KW-0732">Signal</keyword>
<organism evidence="8 9">
    <name type="scientific">Congregibacter litoralis KT71</name>
    <dbReference type="NCBI Taxonomy" id="314285"/>
    <lineage>
        <taxon>Bacteria</taxon>
        <taxon>Pseudomonadati</taxon>
        <taxon>Pseudomonadota</taxon>
        <taxon>Gammaproteobacteria</taxon>
        <taxon>Cellvibrionales</taxon>
        <taxon>Halieaceae</taxon>
        <taxon>Congregibacter</taxon>
    </lineage>
</organism>
<protein>
    <recommendedName>
        <fullName evidence="3">peptidylprolyl isomerase</fullName>
        <ecNumber evidence="3">5.2.1.8</ecNumber>
    </recommendedName>
</protein>
<dbReference type="AlphaFoldDB" id="A4AE69"/>
<evidence type="ECO:0000256" key="3">
    <source>
        <dbReference type="ARBA" id="ARBA00013194"/>
    </source>
</evidence>
<name>A4AE69_9GAMM</name>
<dbReference type="GO" id="GO:0003755">
    <property type="term" value="F:peptidyl-prolyl cis-trans isomerase activity"/>
    <property type="evidence" value="ECO:0007669"/>
    <property type="project" value="UniProtKB-KW"/>
</dbReference>
<dbReference type="InterPro" id="IPR000297">
    <property type="entry name" value="PPIase_PpiC"/>
</dbReference>
<keyword evidence="5 8" id="KW-0413">Isomerase</keyword>
<dbReference type="STRING" id="314285.KT71_19814"/>
<keyword evidence="9" id="KW-1185">Reference proteome</keyword>
<evidence type="ECO:0000256" key="1">
    <source>
        <dbReference type="ARBA" id="ARBA00000971"/>
    </source>
</evidence>
<comment type="catalytic activity">
    <reaction evidence="1">
        <text>[protein]-peptidylproline (omega=180) = [protein]-peptidylproline (omega=0)</text>
        <dbReference type="Rhea" id="RHEA:16237"/>
        <dbReference type="Rhea" id="RHEA-COMP:10747"/>
        <dbReference type="Rhea" id="RHEA-COMP:10748"/>
        <dbReference type="ChEBI" id="CHEBI:83833"/>
        <dbReference type="ChEBI" id="CHEBI:83834"/>
        <dbReference type="EC" id="5.2.1.8"/>
    </reaction>
</comment>
<gene>
    <name evidence="8" type="ORF">KT71_19814</name>
</gene>
<feature type="chain" id="PRO_5002664624" description="peptidylprolyl isomerase" evidence="6">
    <location>
        <begin position="19"/>
        <end position="294"/>
    </location>
</feature>
<comment type="caution">
    <text evidence="8">The sequence shown here is derived from an EMBL/GenBank/DDBJ whole genome shotgun (WGS) entry which is preliminary data.</text>
</comment>
<keyword evidence="4 5" id="KW-0697">Rotamase</keyword>
<evidence type="ECO:0000256" key="2">
    <source>
        <dbReference type="ARBA" id="ARBA00007656"/>
    </source>
</evidence>
<dbReference type="Gene3D" id="3.10.50.40">
    <property type="match status" value="1"/>
</dbReference>
<dbReference type="SUPFAM" id="SSF54534">
    <property type="entry name" value="FKBP-like"/>
    <property type="match status" value="1"/>
</dbReference>
<feature type="signal peptide" evidence="6">
    <location>
        <begin position="1"/>
        <end position="18"/>
    </location>
</feature>
<dbReference type="EC" id="5.2.1.8" evidence="3"/>
<evidence type="ECO:0000259" key="7">
    <source>
        <dbReference type="PROSITE" id="PS50198"/>
    </source>
</evidence>
<evidence type="ECO:0000313" key="8">
    <source>
        <dbReference type="EMBL" id="EAQ95714.2"/>
    </source>
</evidence>
<dbReference type="eggNOG" id="COG0760">
    <property type="taxonomic scope" value="Bacteria"/>
</dbReference>
<evidence type="ECO:0000256" key="5">
    <source>
        <dbReference type="PROSITE-ProRule" id="PRU00278"/>
    </source>
</evidence>
<dbReference type="InterPro" id="IPR046357">
    <property type="entry name" value="PPIase_dom_sf"/>
</dbReference>
<reference evidence="8 9" key="2">
    <citation type="journal article" date="2009" name="PLoS ONE">
        <title>The photosynthetic apparatus and its regulation in the aerobic gammaproteobacterium Congregibacter litoralis gen. nov., sp. nov.</title>
        <authorList>
            <person name="Spring S."/>
            <person name="Lunsdorf H."/>
            <person name="Fuchs B.M."/>
            <person name="Tindall B.J."/>
        </authorList>
    </citation>
    <scope>NUCLEOTIDE SEQUENCE [LARGE SCALE GENOMIC DNA]</scope>
    <source>
        <strain evidence="8">KT71</strain>
    </source>
</reference>
<dbReference type="HOGENOM" id="CLU_034646_1_2_6"/>
<dbReference type="Proteomes" id="UP000019205">
    <property type="component" value="Chromosome"/>
</dbReference>
<evidence type="ECO:0000313" key="9">
    <source>
        <dbReference type="Proteomes" id="UP000019205"/>
    </source>
</evidence>
<dbReference type="PANTHER" id="PTHR47245">
    <property type="entry name" value="PEPTIDYLPROLYL ISOMERASE"/>
    <property type="match status" value="1"/>
</dbReference>
<dbReference type="EMBL" id="AAOA02000002">
    <property type="protein sequence ID" value="EAQ95714.2"/>
    <property type="molecule type" value="Genomic_DNA"/>
</dbReference>
<dbReference type="PANTHER" id="PTHR47245:SF2">
    <property type="entry name" value="PEPTIDYL-PROLYL CIS-TRANS ISOMERASE HP_0175-RELATED"/>
    <property type="match status" value="1"/>
</dbReference>